<evidence type="ECO:0000256" key="2">
    <source>
        <dbReference type="ARBA" id="ARBA00006193"/>
    </source>
</evidence>
<gene>
    <name evidence="9 10 11" type="primary">MBLAC1</name>
</gene>
<dbReference type="RefSeq" id="XP_025066919.1">
    <property type="nucleotide sequence ID" value="XM_025211134.1"/>
</dbReference>
<sequence length="245" mass="26346">MTDPGAAPTVRTALLGTRRIMGSPYTVVVLQEGYHQPTPDGGARADGTVTLLRGPLPMLVDTGGPWGRERLLAALVVITAIHFQAAGHQGCCGNRCGMFLSMLMAVLGIGGAIYAMTVSGLALVRGPLCQYLLPEGNLSDWGRPFQGPPWKSDDDDDFRKSSYLFHPELWGKCHNPPDVVKFNIILFSLILGGAVLELLLCTVQFFNGCAGCICGPRLRKRPVSASYSQQAPPQSQPPCRAGRRL</sequence>
<evidence type="ECO:0000256" key="1">
    <source>
        <dbReference type="ARBA" id="ARBA00004141"/>
    </source>
</evidence>
<keyword evidence="3 7" id="KW-0812">Transmembrane</keyword>
<dbReference type="PANTHER" id="PTHR14198">
    <property type="entry name" value="TRANSMEMBRANE 4 L6 FAMILY MEMBER 1-RELATED"/>
    <property type="match status" value="1"/>
</dbReference>
<evidence type="ECO:0000313" key="10">
    <source>
        <dbReference type="RefSeq" id="XP_025066918.1"/>
    </source>
</evidence>
<dbReference type="Proteomes" id="UP000189705">
    <property type="component" value="Unplaced"/>
</dbReference>
<dbReference type="GeneID" id="102382654"/>
<dbReference type="RefSeq" id="XP_025066917.1">
    <property type="nucleotide sequence ID" value="XM_025211132.1"/>
</dbReference>
<feature type="region of interest" description="Disordered" evidence="6">
    <location>
        <begin position="225"/>
        <end position="245"/>
    </location>
</feature>
<feature type="transmembrane region" description="Helical" evidence="7">
    <location>
        <begin position="184"/>
        <end position="214"/>
    </location>
</feature>
<keyword evidence="8" id="KW-1185">Reference proteome</keyword>
<dbReference type="InterPro" id="IPR008661">
    <property type="entry name" value="L6_membrane"/>
</dbReference>
<reference evidence="9 10" key="1">
    <citation type="submission" date="2025-04" db="UniProtKB">
        <authorList>
            <consortium name="RefSeq"/>
        </authorList>
    </citation>
    <scope>IDENTIFICATION</scope>
</reference>
<dbReference type="InterPro" id="IPR036866">
    <property type="entry name" value="RibonucZ/Hydroxyglut_hydro"/>
</dbReference>
<evidence type="ECO:0000313" key="9">
    <source>
        <dbReference type="RefSeq" id="XP_025066917.1"/>
    </source>
</evidence>
<dbReference type="KEGG" id="asn:102382654"/>
<protein>
    <submittedName>
        <fullName evidence="9 10">Metallo-beta-lactamase domain-containing protein 1 isoform X1</fullName>
    </submittedName>
</protein>
<dbReference type="PANTHER" id="PTHR14198:SF23">
    <property type="entry name" value="SI:CH211-137I24.10"/>
    <property type="match status" value="1"/>
</dbReference>
<keyword evidence="5 7" id="KW-0472">Membrane</keyword>
<evidence type="ECO:0000256" key="6">
    <source>
        <dbReference type="SAM" id="MobiDB-lite"/>
    </source>
</evidence>
<feature type="transmembrane region" description="Helical" evidence="7">
    <location>
        <begin position="99"/>
        <end position="124"/>
    </location>
</feature>
<dbReference type="GO" id="GO:0016020">
    <property type="term" value="C:membrane"/>
    <property type="evidence" value="ECO:0007669"/>
    <property type="project" value="UniProtKB-SubCell"/>
</dbReference>
<proteinExistence type="inferred from homology"/>
<dbReference type="AlphaFoldDB" id="A0A3Q0H5K5"/>
<evidence type="ECO:0000313" key="11">
    <source>
        <dbReference type="RefSeq" id="XP_025066919.1"/>
    </source>
</evidence>
<keyword evidence="4 7" id="KW-1133">Transmembrane helix</keyword>
<dbReference type="Gene3D" id="3.60.15.10">
    <property type="entry name" value="Ribonuclease Z/Hydroxyacylglutathione hydrolase-like"/>
    <property type="match status" value="1"/>
</dbReference>
<evidence type="ECO:0000256" key="5">
    <source>
        <dbReference type="ARBA" id="ARBA00023136"/>
    </source>
</evidence>
<dbReference type="RefSeq" id="XP_025066918.1">
    <property type="nucleotide sequence ID" value="XM_025211133.1"/>
</dbReference>
<evidence type="ECO:0000256" key="3">
    <source>
        <dbReference type="ARBA" id="ARBA00022692"/>
    </source>
</evidence>
<dbReference type="STRING" id="38654.A0A3Q0H5K5"/>
<name>A0A3Q0H5K5_ALLSI</name>
<organism evidence="8 9">
    <name type="scientific">Alligator sinensis</name>
    <name type="common">Chinese alligator</name>
    <dbReference type="NCBI Taxonomy" id="38654"/>
    <lineage>
        <taxon>Eukaryota</taxon>
        <taxon>Metazoa</taxon>
        <taxon>Chordata</taxon>
        <taxon>Craniata</taxon>
        <taxon>Vertebrata</taxon>
        <taxon>Euteleostomi</taxon>
        <taxon>Archelosauria</taxon>
        <taxon>Archosauria</taxon>
        <taxon>Crocodylia</taxon>
        <taxon>Alligatoridae</taxon>
        <taxon>Alligatorinae</taxon>
        <taxon>Alligator</taxon>
    </lineage>
</organism>
<accession>A0A3Q0H5K5</accession>
<dbReference type="Pfam" id="PF05805">
    <property type="entry name" value="L6_membrane"/>
    <property type="match status" value="1"/>
</dbReference>
<evidence type="ECO:0000313" key="8">
    <source>
        <dbReference type="Proteomes" id="UP000189705"/>
    </source>
</evidence>
<dbReference type="CTD" id="255374"/>
<comment type="subcellular location">
    <subcellularLocation>
        <location evidence="1">Membrane</location>
        <topology evidence="1">Multi-pass membrane protein</topology>
    </subcellularLocation>
</comment>
<evidence type="ECO:0000256" key="7">
    <source>
        <dbReference type="SAM" id="Phobius"/>
    </source>
</evidence>
<evidence type="ECO:0000256" key="4">
    <source>
        <dbReference type="ARBA" id="ARBA00022989"/>
    </source>
</evidence>
<comment type="similarity">
    <text evidence="2">Belongs to the L6 tetraspanin family.</text>
</comment>